<feature type="domain" description="Serine/threonine specific protein phosphatases" evidence="3">
    <location>
        <begin position="174"/>
        <end position="179"/>
    </location>
</feature>
<evidence type="ECO:0000256" key="2">
    <source>
        <dbReference type="SAM" id="MobiDB-lite"/>
    </source>
</evidence>
<dbReference type="InterPro" id="IPR050341">
    <property type="entry name" value="PP1_catalytic_subunit"/>
</dbReference>
<dbReference type="PANTHER" id="PTHR11668:SF516">
    <property type="entry name" value="SERINE_THREONINE SPECIFIC PROTEIN PHOSPHATASES DOMAIN-CONTAINING PROTEIN"/>
    <property type="match status" value="1"/>
</dbReference>
<evidence type="ECO:0000256" key="1">
    <source>
        <dbReference type="RuleBase" id="RU004273"/>
    </source>
</evidence>
<dbReference type="GO" id="GO:0005634">
    <property type="term" value="C:nucleus"/>
    <property type="evidence" value="ECO:0007669"/>
    <property type="project" value="TreeGrafter"/>
</dbReference>
<dbReference type="GO" id="GO:0004722">
    <property type="term" value="F:protein serine/threonine phosphatase activity"/>
    <property type="evidence" value="ECO:0007669"/>
    <property type="project" value="UniProtKB-EC"/>
</dbReference>
<keyword evidence="1" id="KW-0378">Hydrolase</keyword>
<organism evidence="4 5">
    <name type="scientific">Mesorhabditis belari</name>
    <dbReference type="NCBI Taxonomy" id="2138241"/>
    <lineage>
        <taxon>Eukaryota</taxon>
        <taxon>Metazoa</taxon>
        <taxon>Ecdysozoa</taxon>
        <taxon>Nematoda</taxon>
        <taxon>Chromadorea</taxon>
        <taxon>Rhabditida</taxon>
        <taxon>Rhabditina</taxon>
        <taxon>Rhabditomorpha</taxon>
        <taxon>Rhabditoidea</taxon>
        <taxon>Rhabditidae</taxon>
        <taxon>Mesorhabditinae</taxon>
        <taxon>Mesorhabditis</taxon>
    </lineage>
</organism>
<dbReference type="InterPro" id="IPR006186">
    <property type="entry name" value="Ser/Thr-sp_prot-phosphatase"/>
</dbReference>
<evidence type="ECO:0000259" key="3">
    <source>
        <dbReference type="PROSITE" id="PS00125"/>
    </source>
</evidence>
<dbReference type="SUPFAM" id="SSF56300">
    <property type="entry name" value="Metallo-dependent phosphatases"/>
    <property type="match status" value="1"/>
</dbReference>
<comment type="catalytic activity">
    <reaction evidence="1">
        <text>O-phospho-L-threonyl-[protein] + H2O = L-threonyl-[protein] + phosphate</text>
        <dbReference type="Rhea" id="RHEA:47004"/>
        <dbReference type="Rhea" id="RHEA-COMP:11060"/>
        <dbReference type="Rhea" id="RHEA-COMP:11605"/>
        <dbReference type="ChEBI" id="CHEBI:15377"/>
        <dbReference type="ChEBI" id="CHEBI:30013"/>
        <dbReference type="ChEBI" id="CHEBI:43474"/>
        <dbReference type="ChEBI" id="CHEBI:61977"/>
        <dbReference type="EC" id="3.1.3.16"/>
    </reaction>
</comment>
<keyword evidence="4" id="KW-1185">Reference proteome</keyword>
<protein>
    <recommendedName>
        <fullName evidence="1">Serine/threonine-protein phosphatase</fullName>
        <ecNumber evidence="1">3.1.3.16</ecNumber>
    </recommendedName>
</protein>
<dbReference type="Pfam" id="PF00149">
    <property type="entry name" value="Metallophos"/>
    <property type="match status" value="1"/>
</dbReference>
<comment type="similarity">
    <text evidence="1">Belongs to the PPP phosphatase family.</text>
</comment>
<evidence type="ECO:0000313" key="4">
    <source>
        <dbReference type="Proteomes" id="UP000887575"/>
    </source>
</evidence>
<dbReference type="PRINTS" id="PR00114">
    <property type="entry name" value="STPHPHTASE"/>
</dbReference>
<dbReference type="InterPro" id="IPR004843">
    <property type="entry name" value="Calcineurin-like_PHP"/>
</dbReference>
<dbReference type="Proteomes" id="UP000887575">
    <property type="component" value="Unassembled WGS sequence"/>
</dbReference>
<dbReference type="PROSITE" id="PS00125">
    <property type="entry name" value="SER_THR_PHOSPHATASE"/>
    <property type="match status" value="1"/>
</dbReference>
<reference evidence="5" key="1">
    <citation type="submission" date="2024-02" db="UniProtKB">
        <authorList>
            <consortium name="WormBaseParasite"/>
        </authorList>
    </citation>
    <scope>IDENTIFICATION</scope>
</reference>
<dbReference type="EC" id="3.1.3.16" evidence="1"/>
<accession>A0AAF3FBR2</accession>
<dbReference type="PANTHER" id="PTHR11668">
    <property type="entry name" value="SERINE/THREONINE PROTEIN PHOSPHATASE"/>
    <property type="match status" value="1"/>
</dbReference>
<dbReference type="InterPro" id="IPR029052">
    <property type="entry name" value="Metallo-depent_PP-like"/>
</dbReference>
<dbReference type="GO" id="GO:0005737">
    <property type="term" value="C:cytoplasm"/>
    <property type="evidence" value="ECO:0007669"/>
    <property type="project" value="TreeGrafter"/>
</dbReference>
<dbReference type="AlphaFoldDB" id="A0AAF3FBR2"/>
<evidence type="ECO:0000313" key="5">
    <source>
        <dbReference type="WBParaSite" id="MBELARI_LOCUS4367"/>
    </source>
</evidence>
<feature type="region of interest" description="Disordered" evidence="2">
    <location>
        <begin position="1"/>
        <end position="23"/>
    </location>
</feature>
<dbReference type="Gene3D" id="3.60.21.10">
    <property type="match status" value="1"/>
</dbReference>
<dbReference type="WBParaSite" id="MBELARI_LOCUS4367">
    <property type="protein sequence ID" value="MBELARI_LOCUS4367"/>
    <property type="gene ID" value="MBELARI_LOCUS4367"/>
</dbReference>
<dbReference type="SMART" id="SM00156">
    <property type="entry name" value="PP2Ac"/>
    <property type="match status" value="1"/>
</dbReference>
<sequence>MSSNESGSDRDEEVDTIPPPPENIELPVHLPTSEIWEHSFVAGLLKRIFAASLVGESDSQYNRAAAAADSFQKSLNVKISYDEAVQMCNLAQKSLMRQKMIVRLKDNQLPLTVVGDIHSNIIHLRRIFGTLGWPGEGNNYLFLGDYVDRGSQGVETMCLLLALQYRYPTRVHILRGNHEEANTTLGYGFYDECRSKFPQDNQGHLIWRHFIDVFGCLPAMAIISEKIVCMHGGLSPYMDRIEDLDQIERPCSVPAYGILCDTVWSDPDPDVTGWRLSKRWVSFAFGGDVIEDFCKRNNFDMIIRAHQITRPMFRWGYRWFTNGRLVTIFSSTNYQNNNNNAAVASISTKLRIHYVTFRCRMWDEWQVDNVLASDTC</sequence>
<proteinExistence type="inferred from homology"/>
<name>A0AAF3FBR2_9BILA</name>